<keyword evidence="1" id="KW-0812">Transmembrane</keyword>
<name>A0A094X556_9BACT</name>
<protein>
    <submittedName>
        <fullName evidence="2">Uncharacterized protein</fullName>
    </submittedName>
</protein>
<gene>
    <name evidence="2" type="ORF">LptCag_1409</name>
</gene>
<evidence type="ECO:0000313" key="2">
    <source>
        <dbReference type="EMBL" id="KGA93699.1"/>
    </source>
</evidence>
<dbReference type="PATRIC" id="fig|178606.4.peg.1411"/>
<dbReference type="Proteomes" id="UP000029452">
    <property type="component" value="Unassembled WGS sequence"/>
</dbReference>
<organism evidence="2 3">
    <name type="scientific">Leptospirillum ferriphilum</name>
    <dbReference type="NCBI Taxonomy" id="178606"/>
    <lineage>
        <taxon>Bacteria</taxon>
        <taxon>Pseudomonadati</taxon>
        <taxon>Nitrospirota</taxon>
        <taxon>Nitrospiria</taxon>
        <taxon>Nitrospirales</taxon>
        <taxon>Nitrospiraceae</taxon>
        <taxon>Leptospirillum</taxon>
    </lineage>
</organism>
<feature type="transmembrane region" description="Helical" evidence="1">
    <location>
        <begin position="12"/>
        <end position="31"/>
    </location>
</feature>
<evidence type="ECO:0000313" key="3">
    <source>
        <dbReference type="Proteomes" id="UP000029452"/>
    </source>
</evidence>
<dbReference type="EMBL" id="JPGK01000005">
    <property type="protein sequence ID" value="KGA93699.1"/>
    <property type="molecule type" value="Genomic_DNA"/>
</dbReference>
<sequence>MGSNYVDPEEVLGSLGLFVLPVVLIIFLLYLKRKQIL</sequence>
<keyword evidence="1" id="KW-0472">Membrane</keyword>
<comment type="caution">
    <text evidence="2">The sequence shown here is derived from an EMBL/GenBank/DDBJ whole genome shotgun (WGS) entry which is preliminary data.</text>
</comment>
<dbReference type="AlphaFoldDB" id="A0A094X556"/>
<reference evidence="2 3" key="1">
    <citation type="submission" date="2014-06" db="EMBL/GenBank/DDBJ databases">
        <title>Draft genome sequence of iron oxidizing acidophile Leptospirillum ferriphilum DSM14647.</title>
        <authorList>
            <person name="Cardenas J.P."/>
            <person name="Lazcano M."/>
            <person name="Ossandon F.J."/>
            <person name="Corbett M."/>
            <person name="Holmes D.S."/>
            <person name="Watkin E."/>
        </authorList>
    </citation>
    <scope>NUCLEOTIDE SEQUENCE [LARGE SCALE GENOMIC DNA]</scope>
    <source>
        <strain evidence="2 3">DSM 14647</strain>
    </source>
</reference>
<evidence type="ECO:0000256" key="1">
    <source>
        <dbReference type="SAM" id="Phobius"/>
    </source>
</evidence>
<accession>A0A094X556</accession>
<keyword evidence="1" id="KW-1133">Transmembrane helix</keyword>
<proteinExistence type="predicted"/>